<dbReference type="AlphaFoldDB" id="K0T518"/>
<dbReference type="Proteomes" id="UP000266841">
    <property type="component" value="Unassembled WGS sequence"/>
</dbReference>
<name>K0T518_THAOC</name>
<reference evidence="1 2" key="1">
    <citation type="journal article" date="2012" name="Genome Biol.">
        <title>Genome and low-iron response of an oceanic diatom adapted to chronic iron limitation.</title>
        <authorList>
            <person name="Lommer M."/>
            <person name="Specht M."/>
            <person name="Roy A.S."/>
            <person name="Kraemer L."/>
            <person name="Andreson R."/>
            <person name="Gutowska M.A."/>
            <person name="Wolf J."/>
            <person name="Bergner S.V."/>
            <person name="Schilhabel M.B."/>
            <person name="Klostermeier U.C."/>
            <person name="Beiko R.G."/>
            <person name="Rosenstiel P."/>
            <person name="Hippler M."/>
            <person name="Laroche J."/>
        </authorList>
    </citation>
    <scope>NUCLEOTIDE SEQUENCE [LARGE SCALE GENOMIC DNA]</scope>
    <source>
        <strain evidence="1 2">CCMP1005</strain>
    </source>
</reference>
<protein>
    <submittedName>
        <fullName evidence="1">Uncharacterized protein</fullName>
    </submittedName>
</protein>
<accession>K0T518</accession>
<comment type="caution">
    <text evidence="1">The sequence shown here is derived from an EMBL/GenBank/DDBJ whole genome shotgun (WGS) entry which is preliminary data.</text>
</comment>
<feature type="non-terminal residue" evidence="1">
    <location>
        <position position="1"/>
    </location>
</feature>
<sequence>DDTEKTNSEDRPLYTILGQDSNNRSFPHTWCFMPSKAQWAYQWIWGTAVPALHPGSVLSRVMLINCDADPQETRAIEDGVRGIASTESTTTLQCPLSMESVEGVGGDASARLSSVFDCFVASTERGLDATATDKSVSVLLLSASTGAAASDNNVSK</sequence>
<proteinExistence type="predicted"/>
<keyword evidence="2" id="KW-1185">Reference proteome</keyword>
<dbReference type="EMBL" id="AGNL01015736">
    <property type="protein sequence ID" value="EJK65507.1"/>
    <property type="molecule type" value="Genomic_DNA"/>
</dbReference>
<organism evidence="1 2">
    <name type="scientific">Thalassiosira oceanica</name>
    <name type="common">Marine diatom</name>
    <dbReference type="NCBI Taxonomy" id="159749"/>
    <lineage>
        <taxon>Eukaryota</taxon>
        <taxon>Sar</taxon>
        <taxon>Stramenopiles</taxon>
        <taxon>Ochrophyta</taxon>
        <taxon>Bacillariophyta</taxon>
        <taxon>Coscinodiscophyceae</taxon>
        <taxon>Thalassiosirophycidae</taxon>
        <taxon>Thalassiosirales</taxon>
        <taxon>Thalassiosiraceae</taxon>
        <taxon>Thalassiosira</taxon>
    </lineage>
</organism>
<evidence type="ECO:0000313" key="2">
    <source>
        <dbReference type="Proteomes" id="UP000266841"/>
    </source>
</evidence>
<gene>
    <name evidence="1" type="ORF">THAOC_13618</name>
</gene>
<evidence type="ECO:0000313" key="1">
    <source>
        <dbReference type="EMBL" id="EJK65507.1"/>
    </source>
</evidence>